<evidence type="ECO:0000313" key="2">
    <source>
        <dbReference type="EMBL" id="GAA1266887.1"/>
    </source>
</evidence>
<keyword evidence="1" id="KW-0472">Membrane</keyword>
<reference evidence="2 3" key="1">
    <citation type="journal article" date="2019" name="Int. J. Syst. Evol. Microbiol.">
        <title>The Global Catalogue of Microorganisms (GCM) 10K type strain sequencing project: providing services to taxonomists for standard genome sequencing and annotation.</title>
        <authorList>
            <consortium name="The Broad Institute Genomics Platform"/>
            <consortium name="The Broad Institute Genome Sequencing Center for Infectious Disease"/>
            <person name="Wu L."/>
            <person name="Ma J."/>
        </authorList>
    </citation>
    <scope>NUCLEOTIDE SEQUENCE [LARGE SCALE GENOMIC DNA]</scope>
    <source>
        <strain evidence="2 3">JCM 13004</strain>
    </source>
</reference>
<evidence type="ECO:0000256" key="1">
    <source>
        <dbReference type="SAM" id="Phobius"/>
    </source>
</evidence>
<feature type="transmembrane region" description="Helical" evidence="1">
    <location>
        <begin position="27"/>
        <end position="45"/>
    </location>
</feature>
<gene>
    <name evidence="2" type="ORF">GCM10009665_64770</name>
</gene>
<sequence>MFFLAVLAAMGLLLGTAAHTSLPVFLAAAAAIAGWLLLFGAREGAARLRRH</sequence>
<keyword evidence="1" id="KW-0812">Transmembrane</keyword>
<keyword evidence="3" id="KW-1185">Reference proteome</keyword>
<evidence type="ECO:0000313" key="3">
    <source>
        <dbReference type="Proteomes" id="UP001500037"/>
    </source>
</evidence>
<accession>A0ABN1WUR8</accession>
<proteinExistence type="predicted"/>
<comment type="caution">
    <text evidence="2">The sequence shown here is derived from an EMBL/GenBank/DDBJ whole genome shotgun (WGS) entry which is preliminary data.</text>
</comment>
<dbReference type="EMBL" id="BAAALF010000179">
    <property type="protein sequence ID" value="GAA1266887.1"/>
    <property type="molecule type" value="Genomic_DNA"/>
</dbReference>
<keyword evidence="1" id="KW-1133">Transmembrane helix</keyword>
<organism evidence="2 3">
    <name type="scientific">Kitasatospora nipponensis</name>
    <dbReference type="NCBI Taxonomy" id="258049"/>
    <lineage>
        <taxon>Bacteria</taxon>
        <taxon>Bacillati</taxon>
        <taxon>Actinomycetota</taxon>
        <taxon>Actinomycetes</taxon>
        <taxon>Kitasatosporales</taxon>
        <taxon>Streptomycetaceae</taxon>
        <taxon>Kitasatospora</taxon>
    </lineage>
</organism>
<name>A0ABN1WUR8_9ACTN</name>
<dbReference type="Proteomes" id="UP001500037">
    <property type="component" value="Unassembled WGS sequence"/>
</dbReference>
<dbReference type="RefSeq" id="WP_344445689.1">
    <property type="nucleotide sequence ID" value="NZ_BAAALF010000179.1"/>
</dbReference>
<evidence type="ECO:0008006" key="4">
    <source>
        <dbReference type="Google" id="ProtNLM"/>
    </source>
</evidence>
<protein>
    <recommendedName>
        <fullName evidence="4">Small hydrophobic membrane protein</fullName>
    </recommendedName>
</protein>